<dbReference type="EMBL" id="JAOPHQ010004549">
    <property type="protein sequence ID" value="KAK0139201.1"/>
    <property type="molecule type" value="Genomic_DNA"/>
</dbReference>
<proteinExistence type="predicted"/>
<protein>
    <submittedName>
        <fullName evidence="1">Uncharacterized protein</fullName>
    </submittedName>
</protein>
<dbReference type="AlphaFoldDB" id="A0AA47NUM4"/>
<reference evidence="1" key="1">
    <citation type="journal article" date="2023" name="Front. Mar. Sci.">
        <title>A new Merluccius polli reference genome to investigate the effects of global change in West African waters.</title>
        <authorList>
            <person name="Mateo J.L."/>
            <person name="Blanco-Fernandez C."/>
            <person name="Garcia-Vazquez E."/>
            <person name="Machado-Schiaffino G."/>
        </authorList>
    </citation>
    <scope>NUCLEOTIDE SEQUENCE</scope>
    <source>
        <strain evidence="1">C29</strain>
        <tissue evidence="1">Fin</tissue>
    </source>
</reference>
<comment type="caution">
    <text evidence="1">The sequence shown here is derived from an EMBL/GenBank/DDBJ whole genome shotgun (WGS) entry which is preliminary data.</text>
</comment>
<dbReference type="Proteomes" id="UP001174136">
    <property type="component" value="Unassembled WGS sequence"/>
</dbReference>
<evidence type="ECO:0000313" key="1">
    <source>
        <dbReference type="EMBL" id="KAK0139201.1"/>
    </source>
</evidence>
<name>A0AA47NUM4_MERPO</name>
<evidence type="ECO:0000313" key="2">
    <source>
        <dbReference type="Proteomes" id="UP001174136"/>
    </source>
</evidence>
<organism evidence="1 2">
    <name type="scientific">Merluccius polli</name>
    <name type="common">Benguela hake</name>
    <name type="synonym">Merluccius cadenati</name>
    <dbReference type="NCBI Taxonomy" id="89951"/>
    <lineage>
        <taxon>Eukaryota</taxon>
        <taxon>Metazoa</taxon>
        <taxon>Chordata</taxon>
        <taxon>Craniata</taxon>
        <taxon>Vertebrata</taxon>
        <taxon>Euteleostomi</taxon>
        <taxon>Actinopterygii</taxon>
        <taxon>Neopterygii</taxon>
        <taxon>Teleostei</taxon>
        <taxon>Neoteleostei</taxon>
        <taxon>Acanthomorphata</taxon>
        <taxon>Zeiogadaria</taxon>
        <taxon>Gadariae</taxon>
        <taxon>Gadiformes</taxon>
        <taxon>Gadoidei</taxon>
        <taxon>Merlucciidae</taxon>
        <taxon>Merluccius</taxon>
    </lineage>
</organism>
<dbReference type="InterPro" id="IPR021109">
    <property type="entry name" value="Peptidase_aspartic_dom_sf"/>
</dbReference>
<sequence>MDVSMGGVRVPCLVDTGSMVSTFTESFFLQHFEPWGQERLRSCNWLQLRAANGLAIPYIGYLELDVMLCSKLIPGCGVLVVRDPPGNVSTLVPGVLGMNIIRRCYRELFGQHGLALFNLPAVAEAPESVTQALQKCHQASAPAHRCTTGRADSIPVRAADLLSTVPATPLRRLPDTSEAAVRRTTRATAGATRQCPSSPKTSKGTCTGGLQIFLLQCLTLSLQFLDPGIDWLPGGLRCTLNEQIPTAARGCRTADRERCCFASRLLCRFTFSVCRLVASATPAVQLPL</sequence>
<dbReference type="SUPFAM" id="SSF50630">
    <property type="entry name" value="Acid proteases"/>
    <property type="match status" value="1"/>
</dbReference>
<gene>
    <name evidence="1" type="ORF">N1851_024128</name>
</gene>
<keyword evidence="2" id="KW-1185">Reference proteome</keyword>
<accession>A0AA47NUM4</accession>